<dbReference type="Proteomes" id="UP000287394">
    <property type="component" value="Chromosome"/>
</dbReference>
<gene>
    <name evidence="1" type="ORF">CCAX7_61700</name>
</gene>
<organism evidence="1 2">
    <name type="scientific">Capsulimonas corticalis</name>
    <dbReference type="NCBI Taxonomy" id="2219043"/>
    <lineage>
        <taxon>Bacteria</taxon>
        <taxon>Bacillati</taxon>
        <taxon>Armatimonadota</taxon>
        <taxon>Armatimonadia</taxon>
        <taxon>Capsulimonadales</taxon>
        <taxon>Capsulimonadaceae</taxon>
        <taxon>Capsulimonas</taxon>
    </lineage>
</organism>
<dbReference type="KEGG" id="ccot:CCAX7_61700"/>
<dbReference type="GO" id="GO:0008641">
    <property type="term" value="F:ubiquitin-like modifier activating enzyme activity"/>
    <property type="evidence" value="ECO:0007669"/>
    <property type="project" value="InterPro"/>
</dbReference>
<name>A0A402CWC0_9BACT</name>
<reference evidence="1 2" key="1">
    <citation type="journal article" date="2019" name="Int. J. Syst. Evol. Microbiol.">
        <title>Capsulimonas corticalis gen. nov., sp. nov., an aerobic capsulated bacterium, of a novel bacterial order, Capsulimonadales ord. nov., of the class Armatimonadia of the phylum Armatimonadetes.</title>
        <authorList>
            <person name="Li J."/>
            <person name="Kudo C."/>
            <person name="Tonouchi A."/>
        </authorList>
    </citation>
    <scope>NUCLEOTIDE SEQUENCE [LARGE SCALE GENOMIC DNA]</scope>
    <source>
        <strain evidence="1 2">AX-7</strain>
    </source>
</reference>
<dbReference type="RefSeq" id="WP_119321661.1">
    <property type="nucleotide sequence ID" value="NZ_AP025739.1"/>
</dbReference>
<dbReference type="EMBL" id="AP025739">
    <property type="protein sequence ID" value="BDI34119.1"/>
    <property type="molecule type" value="Genomic_DNA"/>
</dbReference>
<protein>
    <submittedName>
        <fullName evidence="1">Uncharacterized protein</fullName>
    </submittedName>
</protein>
<dbReference type="AlphaFoldDB" id="A0A402CWC0"/>
<evidence type="ECO:0000313" key="1">
    <source>
        <dbReference type="EMBL" id="BDI34119.1"/>
    </source>
</evidence>
<dbReference type="InterPro" id="IPR035985">
    <property type="entry name" value="Ubiquitin-activating_enz"/>
</dbReference>
<sequence length="466" mass="49475">MQHNRENLNRAAKILIDLQLAQSVDAAYAMLGRYAFTIVVGKDAVRTESGQVCLLTMANAGARACAGGVRIVGVDGDERLVTGLGSGQTLGQAIQRLGGQIAGEAFSNAPLVLLGDCTSQGADVPAIRVTYGGWSGGVLPAEDGFRLPEDSMFPLAAVLAGALAVSECFAYLLGRDRWAGRRSLGLSLAMPGTDWRHGEGLEPYYLPSGLWLLGLGHLGQAYAWTLAALPYPDSKALVCLQDDDHVTLSTPSTSVLTYHRHIGHLKTRVVSRWLEARGFATRLVERRFDGRLLLADADPRILLAGVDNLSTRRLLESPGFALSIDAGLGSTAADYDEFFVQTFTNRGKAAVAFPDARRTLTSEEKVDRNRAAYEALGLDRCGIVLAADAAAGVPFVGLTVSCLVIAEAIRAIAGGNLIDTTVGSLRSIVGIDSFSHGTKISNPGFIIPRSPLGGPPRPGPQRRCQR</sequence>
<proteinExistence type="predicted"/>
<accession>A0A402CWC0</accession>
<evidence type="ECO:0000313" key="2">
    <source>
        <dbReference type="Proteomes" id="UP000287394"/>
    </source>
</evidence>
<dbReference type="Gene3D" id="3.40.50.720">
    <property type="entry name" value="NAD(P)-binding Rossmann-like Domain"/>
    <property type="match status" value="1"/>
</dbReference>
<dbReference type="SUPFAM" id="SSF69572">
    <property type="entry name" value="Activating enzymes of the ubiquitin-like proteins"/>
    <property type="match status" value="1"/>
</dbReference>
<keyword evidence="2" id="KW-1185">Reference proteome</keyword>
<dbReference type="OrthoDB" id="1489124at2"/>